<name>A0AAW2AC99_CULAL</name>
<organism evidence="2 3">
    <name type="scientific">Culter alburnus</name>
    <name type="common">Topmouth culter</name>
    <dbReference type="NCBI Taxonomy" id="194366"/>
    <lineage>
        <taxon>Eukaryota</taxon>
        <taxon>Metazoa</taxon>
        <taxon>Chordata</taxon>
        <taxon>Craniata</taxon>
        <taxon>Vertebrata</taxon>
        <taxon>Euteleostomi</taxon>
        <taxon>Actinopterygii</taxon>
        <taxon>Neopterygii</taxon>
        <taxon>Teleostei</taxon>
        <taxon>Ostariophysi</taxon>
        <taxon>Cypriniformes</taxon>
        <taxon>Xenocyprididae</taxon>
        <taxon>Xenocypridinae</taxon>
        <taxon>Culter</taxon>
    </lineage>
</organism>
<dbReference type="SUPFAM" id="SSF56436">
    <property type="entry name" value="C-type lectin-like"/>
    <property type="match status" value="1"/>
</dbReference>
<keyword evidence="3" id="KW-1185">Reference proteome</keyword>
<dbReference type="Proteomes" id="UP001479290">
    <property type="component" value="Unassembled WGS sequence"/>
</dbReference>
<dbReference type="PROSITE" id="PS50041">
    <property type="entry name" value="C_TYPE_LECTIN_2"/>
    <property type="match status" value="1"/>
</dbReference>
<evidence type="ECO:0000313" key="2">
    <source>
        <dbReference type="EMBL" id="KAK9971244.1"/>
    </source>
</evidence>
<dbReference type="PANTHER" id="PTHR45784:SF3">
    <property type="entry name" value="C-TYPE LECTIN DOMAIN FAMILY 4 MEMBER K-LIKE-RELATED"/>
    <property type="match status" value="1"/>
</dbReference>
<dbReference type="AlphaFoldDB" id="A0AAW2AC99"/>
<evidence type="ECO:0000313" key="3">
    <source>
        <dbReference type="Proteomes" id="UP001479290"/>
    </source>
</evidence>
<evidence type="ECO:0000259" key="1">
    <source>
        <dbReference type="PROSITE" id="PS50041"/>
    </source>
</evidence>
<dbReference type="InterPro" id="IPR016186">
    <property type="entry name" value="C-type_lectin-like/link_sf"/>
</dbReference>
<dbReference type="EMBL" id="JAWDJR010000007">
    <property type="protein sequence ID" value="KAK9971244.1"/>
    <property type="molecule type" value="Genomic_DNA"/>
</dbReference>
<accession>A0AAW2AC99</accession>
<dbReference type="InterPro" id="IPR001304">
    <property type="entry name" value="C-type_lectin-like"/>
</dbReference>
<reference evidence="2 3" key="1">
    <citation type="submission" date="2024-05" db="EMBL/GenBank/DDBJ databases">
        <title>A high-quality chromosomal-level genome assembly of Topmouth culter (Culter alburnus).</title>
        <authorList>
            <person name="Zhao H."/>
        </authorList>
    </citation>
    <scope>NUCLEOTIDE SEQUENCE [LARGE SCALE GENOMIC DNA]</scope>
    <source>
        <strain evidence="2">CATC2023</strain>
        <tissue evidence="2">Muscle</tissue>
    </source>
</reference>
<comment type="caution">
    <text evidence="2">The sequence shown here is derived from an EMBL/GenBank/DDBJ whole genome shotgun (WGS) entry which is preliminary data.</text>
</comment>
<dbReference type="Gene3D" id="3.10.100.10">
    <property type="entry name" value="Mannose-Binding Protein A, subunit A"/>
    <property type="match status" value="1"/>
</dbReference>
<protein>
    <recommendedName>
        <fullName evidence="1">C-type lectin domain-containing protein</fullName>
    </recommendedName>
</protein>
<dbReference type="SMART" id="SM00034">
    <property type="entry name" value="CLECT"/>
    <property type="match status" value="1"/>
</dbReference>
<dbReference type="Pfam" id="PF00059">
    <property type="entry name" value="Lectin_C"/>
    <property type="match status" value="1"/>
</dbReference>
<gene>
    <name evidence="2" type="ORF">ABG768_024618</name>
</gene>
<proteinExistence type="predicted"/>
<feature type="domain" description="C-type lectin" evidence="1">
    <location>
        <begin position="22"/>
        <end position="135"/>
    </location>
</feature>
<dbReference type="PANTHER" id="PTHR45784">
    <property type="entry name" value="C-TYPE LECTIN DOMAIN FAMILY 20 MEMBER A-RELATED"/>
    <property type="match status" value="1"/>
</dbReference>
<dbReference type="InterPro" id="IPR016187">
    <property type="entry name" value="CTDL_fold"/>
</dbReference>
<sequence>MEQRLLLVLMSCTLNPSKLICFVNQPKTFDEAQQCCRDNYIDLVTLSDRAELAELFALENFTYAGYAWIGLKKTSHYQWRWALADQEFYKEGETEYRNWGPGEPTNYGDEYCSVMDDNGKFRDTQCEPSRTFVCYNGNYCPAVTGIT</sequence>